<accession>E5APU0</accession>
<dbReference type="PRINTS" id="PR01805">
    <property type="entry name" value="VACJLIPOPROT"/>
</dbReference>
<dbReference type="InterPro" id="IPR007428">
    <property type="entry name" value="MlaA"/>
</dbReference>
<dbReference type="OrthoDB" id="9785326at2"/>
<keyword evidence="2 4" id="KW-0732">Signal</keyword>
<dbReference type="GO" id="GO:0016020">
    <property type="term" value="C:membrane"/>
    <property type="evidence" value="ECO:0007669"/>
    <property type="project" value="InterPro"/>
</dbReference>
<dbReference type="EMBL" id="FR687359">
    <property type="protein sequence ID" value="CBW74622.1"/>
    <property type="molecule type" value="Genomic_DNA"/>
</dbReference>
<dbReference type="STRING" id="882378.RBRH_02301"/>
<dbReference type="Proteomes" id="UP000007437">
    <property type="component" value="Chromosome"/>
</dbReference>
<feature type="signal peptide" evidence="4">
    <location>
        <begin position="1"/>
        <end position="21"/>
    </location>
</feature>
<name>E5APU0_MYCRK</name>
<reference evidence="5 6" key="1">
    <citation type="journal article" date="2011" name="J. Bacteriol.">
        <title>Complete genome sequence of Burkholderia rhizoxinica, an endosymbiont of Rhizopus microsporus.</title>
        <authorList>
            <person name="Lackner G."/>
            <person name="Moebius N."/>
            <person name="Partida-Martinez L."/>
            <person name="Hertweck C."/>
        </authorList>
    </citation>
    <scope>NUCLEOTIDE SEQUENCE [LARGE SCALE GENOMIC DNA]</scope>
    <source>
        <strain evidence="6">DSM 19002 / CIP 109453 / HKI 454</strain>
    </source>
</reference>
<evidence type="ECO:0000256" key="3">
    <source>
        <dbReference type="SAM" id="MobiDB-lite"/>
    </source>
</evidence>
<feature type="compositionally biased region" description="Low complexity" evidence="3">
    <location>
        <begin position="268"/>
        <end position="281"/>
    </location>
</feature>
<dbReference type="PANTHER" id="PTHR30035:SF3">
    <property type="entry name" value="INTERMEMBRANE PHOSPHOLIPID TRANSPORT SYSTEM LIPOPROTEIN MLAA"/>
    <property type="match status" value="1"/>
</dbReference>
<feature type="compositionally biased region" description="Low complexity" evidence="3">
    <location>
        <begin position="247"/>
        <end position="260"/>
    </location>
</feature>
<sequence length="354" mass="36764">MTTMRATVVVAAAVMALGGCAAVKTPSKQDPLEGFNRTMFEFNDTLDRVAMKPVARAYNWALPQFVRDRVSSFFSNIGDVYIAANNLLQGKITAGTEDIMRVAINSTFGLGGLFDFASQARLPKHQSDFGVTLGHYGVPPGPYLVLPLLGPSTVRDAAGLLVDWQGDLTAYMRPIWLRTTLYGVRIVSTRAALLGATDLLSNAALDKYSFVRNAHLQRRQYLISDGNPPPPAYDDESDADTGPSDDGAPTPGAEGAPAAGATGGAAGATGAAGADLAHPAATRPPAPAAASQPDAVQGASAPQRQEPTGATGPDAAAAQSASAGAAQPASETHVPSQQMIPPGRPYSIPNLRFR</sequence>
<dbReference type="PANTHER" id="PTHR30035">
    <property type="entry name" value="LIPOPROTEIN VACJ-RELATED"/>
    <property type="match status" value="1"/>
</dbReference>
<dbReference type="PROSITE" id="PS51257">
    <property type="entry name" value="PROKAR_LIPOPROTEIN"/>
    <property type="match status" value="1"/>
</dbReference>
<organism evidence="5 6">
    <name type="scientific">Mycetohabitans rhizoxinica (strain DSM 19002 / CIP 109453 / HKI 454)</name>
    <name type="common">Paraburkholderia rhizoxinica</name>
    <dbReference type="NCBI Taxonomy" id="882378"/>
    <lineage>
        <taxon>Bacteria</taxon>
        <taxon>Pseudomonadati</taxon>
        <taxon>Pseudomonadota</taxon>
        <taxon>Betaproteobacteria</taxon>
        <taxon>Burkholderiales</taxon>
        <taxon>Burkholderiaceae</taxon>
        <taxon>Mycetohabitans</taxon>
    </lineage>
</organism>
<dbReference type="Pfam" id="PF04333">
    <property type="entry name" value="MlaA"/>
    <property type="match status" value="1"/>
</dbReference>
<keyword evidence="5" id="KW-0449">Lipoprotein</keyword>
<gene>
    <name evidence="5" type="ordered locus">RBRH_02301</name>
</gene>
<dbReference type="AlphaFoldDB" id="E5APU0"/>
<evidence type="ECO:0000313" key="5">
    <source>
        <dbReference type="EMBL" id="CBW74622.1"/>
    </source>
</evidence>
<comment type="similarity">
    <text evidence="1">Belongs to the MlaA family.</text>
</comment>
<dbReference type="HOGENOM" id="CLU_059326_1_0_4"/>
<protein>
    <submittedName>
        <fullName evidence="5">Lipoprotein</fullName>
    </submittedName>
</protein>
<evidence type="ECO:0000256" key="2">
    <source>
        <dbReference type="ARBA" id="ARBA00022729"/>
    </source>
</evidence>
<proteinExistence type="inferred from homology"/>
<evidence type="ECO:0000256" key="4">
    <source>
        <dbReference type="SAM" id="SignalP"/>
    </source>
</evidence>
<dbReference type="KEGG" id="brh:RBRH_02301"/>
<feature type="region of interest" description="Disordered" evidence="3">
    <location>
        <begin position="222"/>
        <end position="354"/>
    </location>
</feature>
<evidence type="ECO:0000256" key="1">
    <source>
        <dbReference type="ARBA" id="ARBA00010634"/>
    </source>
</evidence>
<evidence type="ECO:0000313" key="6">
    <source>
        <dbReference type="Proteomes" id="UP000007437"/>
    </source>
</evidence>
<dbReference type="GO" id="GO:0120010">
    <property type="term" value="P:intermembrane phospholipid transfer"/>
    <property type="evidence" value="ECO:0007669"/>
    <property type="project" value="TreeGrafter"/>
</dbReference>
<feature type="chain" id="PRO_5003195041" evidence="4">
    <location>
        <begin position="22"/>
        <end position="354"/>
    </location>
</feature>
<dbReference type="RefSeq" id="WP_013434851.1">
    <property type="nucleotide sequence ID" value="NC_014722.1"/>
</dbReference>
<dbReference type="eggNOG" id="COG2853">
    <property type="taxonomic scope" value="Bacteria"/>
</dbReference>
<feature type="compositionally biased region" description="Low complexity" evidence="3">
    <location>
        <begin position="307"/>
        <end position="330"/>
    </location>
</feature>